<dbReference type="AlphaFoldDB" id="A0A1I7MZX4"/>
<dbReference type="EMBL" id="FPCJ01000001">
    <property type="protein sequence ID" value="SFV27953.1"/>
    <property type="molecule type" value="Genomic_DNA"/>
</dbReference>
<reference evidence="3" key="1">
    <citation type="submission" date="2016-10" db="EMBL/GenBank/DDBJ databases">
        <authorList>
            <person name="Varghese N."/>
            <person name="Submissions S."/>
        </authorList>
    </citation>
    <scope>NUCLEOTIDE SEQUENCE [LARGE SCALE GENOMIC DNA]</scope>
    <source>
        <strain evidence="3">DSM 14807</strain>
    </source>
</reference>
<accession>A0A1I7MZX4</accession>
<evidence type="ECO:0000313" key="3">
    <source>
        <dbReference type="Proteomes" id="UP000199537"/>
    </source>
</evidence>
<feature type="transmembrane region" description="Helical" evidence="1">
    <location>
        <begin position="73"/>
        <end position="91"/>
    </location>
</feature>
<dbReference type="OrthoDB" id="678688at2"/>
<protein>
    <submittedName>
        <fullName evidence="2">Uncharacterized protein</fullName>
    </submittedName>
</protein>
<keyword evidence="3" id="KW-1185">Reference proteome</keyword>
<keyword evidence="1" id="KW-1133">Transmembrane helix</keyword>
<keyword evidence="1" id="KW-0472">Membrane</keyword>
<dbReference type="STRING" id="1393122.SAMN05660895_0223"/>
<evidence type="ECO:0000313" key="2">
    <source>
        <dbReference type="EMBL" id="SFV27953.1"/>
    </source>
</evidence>
<gene>
    <name evidence="2" type="ORF">SAMN05660895_0223</name>
</gene>
<feature type="transmembrane region" description="Helical" evidence="1">
    <location>
        <begin position="6"/>
        <end position="26"/>
    </location>
</feature>
<feature type="transmembrane region" description="Helical" evidence="1">
    <location>
        <begin position="103"/>
        <end position="121"/>
    </location>
</feature>
<dbReference type="RefSeq" id="WP_092456537.1">
    <property type="nucleotide sequence ID" value="NZ_FPCJ01000001.1"/>
</dbReference>
<organism evidence="2 3">
    <name type="scientific">Thermoflavifilum thermophilum</name>
    <dbReference type="NCBI Taxonomy" id="1393122"/>
    <lineage>
        <taxon>Bacteria</taxon>
        <taxon>Pseudomonadati</taxon>
        <taxon>Bacteroidota</taxon>
        <taxon>Chitinophagia</taxon>
        <taxon>Chitinophagales</taxon>
        <taxon>Chitinophagaceae</taxon>
        <taxon>Thermoflavifilum</taxon>
    </lineage>
</organism>
<evidence type="ECO:0000256" key="1">
    <source>
        <dbReference type="SAM" id="Phobius"/>
    </source>
</evidence>
<proteinExistence type="predicted"/>
<sequence>MKNNPYIGIFFSLLVIISVFMPWVYVASAGGMLTAMDTGTSNLGKPGILFLFFALWIIINMVINRLWSKRVNLVLGALLIAWMVRNYILFTHCEDGICPDKRWGLYLNIVACIGCFLSILFPPEDSHVARGH</sequence>
<feature type="transmembrane region" description="Helical" evidence="1">
    <location>
        <begin position="47"/>
        <end position="67"/>
    </location>
</feature>
<name>A0A1I7MZX4_9BACT</name>
<dbReference type="Proteomes" id="UP000199537">
    <property type="component" value="Unassembled WGS sequence"/>
</dbReference>
<keyword evidence="1" id="KW-0812">Transmembrane</keyword>